<dbReference type="Proteomes" id="UP000663832">
    <property type="component" value="Unassembled WGS sequence"/>
</dbReference>
<feature type="transmembrane region" description="Helical" evidence="8">
    <location>
        <begin position="184"/>
        <end position="214"/>
    </location>
</feature>
<dbReference type="InterPro" id="IPR000276">
    <property type="entry name" value="GPCR_Rhodpsn"/>
</dbReference>
<name>A0A816FLZ9_9BILA</name>
<evidence type="ECO:0000256" key="7">
    <source>
        <dbReference type="ARBA" id="ARBA00023224"/>
    </source>
</evidence>
<comment type="caution">
    <text evidence="11">The sequence shown here is derived from an EMBL/GenBank/DDBJ whole genome shotgun (WGS) entry which is preliminary data.</text>
</comment>
<feature type="transmembrane region" description="Helical" evidence="8">
    <location>
        <begin position="141"/>
        <end position="164"/>
    </location>
</feature>
<feature type="transmembrane region" description="Helical" evidence="8">
    <location>
        <begin position="240"/>
        <end position="267"/>
    </location>
</feature>
<evidence type="ECO:0000256" key="3">
    <source>
        <dbReference type="ARBA" id="ARBA00022989"/>
    </source>
</evidence>
<dbReference type="SUPFAM" id="SSF81321">
    <property type="entry name" value="Family A G protein-coupled receptor-like"/>
    <property type="match status" value="1"/>
</dbReference>
<dbReference type="Proteomes" id="UP000663877">
    <property type="component" value="Unassembled WGS sequence"/>
</dbReference>
<feature type="transmembrane region" description="Helical" evidence="8">
    <location>
        <begin position="103"/>
        <end position="121"/>
    </location>
</feature>
<evidence type="ECO:0000313" key="11">
    <source>
        <dbReference type="EMBL" id="CAF1663069.1"/>
    </source>
</evidence>
<reference evidence="11" key="1">
    <citation type="submission" date="2021-02" db="EMBL/GenBank/DDBJ databases">
        <authorList>
            <person name="Nowell W R."/>
        </authorList>
    </citation>
    <scope>NUCLEOTIDE SEQUENCE</scope>
</reference>
<feature type="transmembrane region" description="Helical" evidence="8">
    <location>
        <begin position="21"/>
        <end position="46"/>
    </location>
</feature>
<dbReference type="PANTHER" id="PTHR24243:SF233">
    <property type="entry name" value="THYROTROPIN-RELEASING HORMONE RECEPTOR"/>
    <property type="match status" value="1"/>
</dbReference>
<keyword evidence="4" id="KW-0297">G-protein coupled receptor</keyword>
<keyword evidence="3 8" id="KW-1133">Transmembrane helix</keyword>
<dbReference type="EMBL" id="CAJNOI010004938">
    <property type="protein sequence ID" value="CAF1556193.1"/>
    <property type="molecule type" value="Genomic_DNA"/>
</dbReference>
<dbReference type="InterPro" id="IPR017452">
    <property type="entry name" value="GPCR_Rhodpsn_7TM"/>
</dbReference>
<keyword evidence="6" id="KW-0675">Receptor</keyword>
<dbReference type="GO" id="GO:0005886">
    <property type="term" value="C:plasma membrane"/>
    <property type="evidence" value="ECO:0007669"/>
    <property type="project" value="TreeGrafter"/>
</dbReference>
<keyword evidence="5 8" id="KW-0472">Membrane</keyword>
<evidence type="ECO:0000256" key="6">
    <source>
        <dbReference type="ARBA" id="ARBA00023170"/>
    </source>
</evidence>
<dbReference type="Gene3D" id="1.20.1070.10">
    <property type="entry name" value="Rhodopsin 7-helix transmembrane proteins"/>
    <property type="match status" value="1"/>
</dbReference>
<accession>A0A816FLZ9</accession>
<evidence type="ECO:0000256" key="8">
    <source>
        <dbReference type="SAM" id="Phobius"/>
    </source>
</evidence>
<sequence>MINIKIKTNNNDEDIENINKIINSITLCVSFLTIIIGTLGGLCNIITFTSKEFRSNSCVTYLFCSTIFDIIYLLLSGTTRFLLDYFPSIRNDQSILFCKFRTYFVIVIPKLSVYFIMAATIDRYLSTSSSKKYRNLSGIKLAWRISMIIITVSLIINSHILFFYELQSQNNNNNIYQCVPYRGFYTIFVSIYVFVLNPLITYIIMLIYILITLIRLRTLRCRLGFVNNSRKKYRIIDRHLIILIFVHVGLGMLLTFFRTGFLAYSFWTNNMKKNIWRITIELFFDKFSLISFYMNFAKSFPVNILTSSLFRRIFYQRIINLFRKICPSRKGMLNK</sequence>
<dbReference type="PROSITE" id="PS50262">
    <property type="entry name" value="G_PROTEIN_RECEP_F1_2"/>
    <property type="match status" value="1"/>
</dbReference>
<gene>
    <name evidence="10" type="ORF">BJG266_LOCUS46604</name>
    <name evidence="11" type="ORF">QVE165_LOCUS63637</name>
</gene>
<organism evidence="11 12">
    <name type="scientific">Adineta steineri</name>
    <dbReference type="NCBI Taxonomy" id="433720"/>
    <lineage>
        <taxon>Eukaryota</taxon>
        <taxon>Metazoa</taxon>
        <taxon>Spiralia</taxon>
        <taxon>Gnathifera</taxon>
        <taxon>Rotifera</taxon>
        <taxon>Eurotatoria</taxon>
        <taxon>Bdelloidea</taxon>
        <taxon>Adinetida</taxon>
        <taxon>Adinetidae</taxon>
        <taxon>Adineta</taxon>
    </lineage>
</organism>
<dbReference type="GO" id="GO:0004930">
    <property type="term" value="F:G protein-coupled receptor activity"/>
    <property type="evidence" value="ECO:0007669"/>
    <property type="project" value="UniProtKB-KW"/>
</dbReference>
<keyword evidence="2 8" id="KW-0812">Transmembrane</keyword>
<evidence type="ECO:0000313" key="12">
    <source>
        <dbReference type="Proteomes" id="UP000663832"/>
    </source>
</evidence>
<dbReference type="AlphaFoldDB" id="A0A816FLZ9"/>
<evidence type="ECO:0000256" key="2">
    <source>
        <dbReference type="ARBA" id="ARBA00022692"/>
    </source>
</evidence>
<protein>
    <recommendedName>
        <fullName evidence="9">G-protein coupled receptors family 1 profile domain-containing protein</fullName>
    </recommendedName>
</protein>
<evidence type="ECO:0000259" key="9">
    <source>
        <dbReference type="PROSITE" id="PS50262"/>
    </source>
</evidence>
<evidence type="ECO:0000256" key="1">
    <source>
        <dbReference type="ARBA" id="ARBA00004141"/>
    </source>
</evidence>
<evidence type="ECO:0000256" key="5">
    <source>
        <dbReference type="ARBA" id="ARBA00023136"/>
    </source>
</evidence>
<feature type="transmembrane region" description="Helical" evidence="8">
    <location>
        <begin position="287"/>
        <end position="310"/>
    </location>
</feature>
<dbReference type="PANTHER" id="PTHR24243">
    <property type="entry name" value="G-PROTEIN COUPLED RECEPTOR"/>
    <property type="match status" value="1"/>
</dbReference>
<keyword evidence="7" id="KW-0807">Transducer</keyword>
<evidence type="ECO:0000256" key="4">
    <source>
        <dbReference type="ARBA" id="ARBA00023040"/>
    </source>
</evidence>
<proteinExistence type="predicted"/>
<keyword evidence="12" id="KW-1185">Reference proteome</keyword>
<feature type="transmembrane region" description="Helical" evidence="8">
    <location>
        <begin position="58"/>
        <end position="83"/>
    </location>
</feature>
<feature type="domain" description="G-protein coupled receptors family 1 profile" evidence="9">
    <location>
        <begin position="40"/>
        <end position="248"/>
    </location>
</feature>
<evidence type="ECO:0000313" key="10">
    <source>
        <dbReference type="EMBL" id="CAF1556193.1"/>
    </source>
</evidence>
<dbReference type="Pfam" id="PF00001">
    <property type="entry name" value="7tm_1"/>
    <property type="match status" value="1"/>
</dbReference>
<comment type="subcellular location">
    <subcellularLocation>
        <location evidence="1">Membrane</location>
        <topology evidence="1">Multi-pass membrane protein</topology>
    </subcellularLocation>
</comment>
<dbReference type="OrthoDB" id="10006407at2759"/>
<dbReference type="EMBL" id="CAJNOM010005338">
    <property type="protein sequence ID" value="CAF1663069.1"/>
    <property type="molecule type" value="Genomic_DNA"/>
</dbReference>